<dbReference type="PROSITE" id="PS01023">
    <property type="entry name" value="PTR2_2"/>
    <property type="match status" value="1"/>
</dbReference>
<feature type="transmembrane region" description="Helical" evidence="9">
    <location>
        <begin position="382"/>
        <end position="399"/>
    </location>
</feature>
<protein>
    <submittedName>
        <fullName evidence="11">Oligopeptide:H+ symporter</fullName>
    </submittedName>
</protein>
<dbReference type="Gene3D" id="1.20.1250.20">
    <property type="entry name" value="MFS general substrate transporter like domains"/>
    <property type="match status" value="1"/>
</dbReference>
<dbReference type="InterPro" id="IPR018456">
    <property type="entry name" value="PTR2_symporter_CS"/>
</dbReference>
<dbReference type="InterPro" id="IPR000109">
    <property type="entry name" value="POT_fam"/>
</dbReference>
<evidence type="ECO:0000313" key="12">
    <source>
        <dbReference type="Proteomes" id="UP001525379"/>
    </source>
</evidence>
<dbReference type="InterPro" id="IPR050171">
    <property type="entry name" value="MFS_Transporters"/>
</dbReference>
<evidence type="ECO:0000256" key="6">
    <source>
        <dbReference type="ARBA" id="ARBA00022989"/>
    </source>
</evidence>
<feature type="transmembrane region" description="Helical" evidence="9">
    <location>
        <begin position="73"/>
        <end position="93"/>
    </location>
</feature>
<keyword evidence="6 9" id="KW-1133">Transmembrane helix</keyword>
<evidence type="ECO:0000256" key="7">
    <source>
        <dbReference type="ARBA" id="ARBA00023136"/>
    </source>
</evidence>
<keyword evidence="5 8" id="KW-0812">Transmembrane</keyword>
<keyword evidence="7 9" id="KW-0472">Membrane</keyword>
<evidence type="ECO:0000256" key="1">
    <source>
        <dbReference type="ARBA" id="ARBA00004651"/>
    </source>
</evidence>
<comment type="subcellular location">
    <subcellularLocation>
        <location evidence="1">Cell membrane</location>
        <topology evidence="1">Multi-pass membrane protein</topology>
    </subcellularLocation>
    <subcellularLocation>
        <location evidence="8">Membrane</location>
        <topology evidence="8">Multi-pass membrane protein</topology>
    </subcellularLocation>
</comment>
<feature type="transmembrane region" description="Helical" evidence="9">
    <location>
        <begin position="189"/>
        <end position="209"/>
    </location>
</feature>
<feature type="transmembrane region" description="Helical" evidence="9">
    <location>
        <begin position="42"/>
        <end position="61"/>
    </location>
</feature>
<dbReference type="SUPFAM" id="SSF103473">
    <property type="entry name" value="MFS general substrate transporter"/>
    <property type="match status" value="1"/>
</dbReference>
<comment type="caution">
    <text evidence="11">The sequence shown here is derived from an EMBL/GenBank/DDBJ whole genome shotgun (WGS) entry which is preliminary data.</text>
</comment>
<feature type="transmembrane region" description="Helical" evidence="9">
    <location>
        <begin position="125"/>
        <end position="151"/>
    </location>
</feature>
<keyword evidence="3 8" id="KW-0813">Transport</keyword>
<dbReference type="PANTHER" id="PTHR23517">
    <property type="entry name" value="RESISTANCE PROTEIN MDTM, PUTATIVE-RELATED-RELATED"/>
    <property type="match status" value="1"/>
</dbReference>
<dbReference type="CDD" id="cd17346">
    <property type="entry name" value="MFS_DtpA_like"/>
    <property type="match status" value="1"/>
</dbReference>
<feature type="transmembrane region" description="Helical" evidence="9">
    <location>
        <begin position="352"/>
        <end position="370"/>
    </location>
</feature>
<reference evidence="11 12" key="1">
    <citation type="submission" date="2022-04" db="EMBL/GenBank/DDBJ databases">
        <title>Human microbiome associated bacterial genomes.</title>
        <authorList>
            <person name="Sandstrom S."/>
            <person name="Salamzade R."/>
            <person name="Kalan L.R."/>
        </authorList>
    </citation>
    <scope>NUCLEOTIDE SEQUENCE [LARGE SCALE GENOMIC DNA]</scope>
    <source>
        <strain evidence="12">p3-SID1799</strain>
    </source>
</reference>
<feature type="transmembrane region" description="Helical" evidence="9">
    <location>
        <begin position="303"/>
        <end position="321"/>
    </location>
</feature>
<feature type="transmembrane region" description="Helical" evidence="9">
    <location>
        <begin position="449"/>
        <end position="470"/>
    </location>
</feature>
<keyword evidence="12" id="KW-1185">Reference proteome</keyword>
<dbReference type="InterPro" id="IPR020846">
    <property type="entry name" value="MFS_dom"/>
</dbReference>
<evidence type="ECO:0000259" key="10">
    <source>
        <dbReference type="PROSITE" id="PS50850"/>
    </source>
</evidence>
<feature type="transmembrane region" description="Helical" evidence="9">
    <location>
        <begin position="102"/>
        <end position="119"/>
    </location>
</feature>
<feature type="transmembrane region" description="Helical" evidence="9">
    <location>
        <begin position="266"/>
        <end position="291"/>
    </location>
</feature>
<dbReference type="Pfam" id="PF00854">
    <property type="entry name" value="PTR2"/>
    <property type="match status" value="1"/>
</dbReference>
<feature type="transmembrane region" description="Helical" evidence="9">
    <location>
        <begin position="235"/>
        <end position="254"/>
    </location>
</feature>
<dbReference type="InterPro" id="IPR005279">
    <property type="entry name" value="Dipep/tripep_permease"/>
</dbReference>
<proteinExistence type="inferred from homology"/>
<evidence type="ECO:0000256" key="8">
    <source>
        <dbReference type="RuleBase" id="RU003755"/>
    </source>
</evidence>
<organism evidence="11 12">
    <name type="scientific">Pseudoclavibacter albus</name>
    <dbReference type="NCBI Taxonomy" id="272241"/>
    <lineage>
        <taxon>Bacteria</taxon>
        <taxon>Bacillati</taxon>
        <taxon>Actinomycetota</taxon>
        <taxon>Actinomycetes</taxon>
        <taxon>Micrococcales</taxon>
        <taxon>Microbacteriaceae</taxon>
        <taxon>Pseudoclavibacter</taxon>
    </lineage>
</organism>
<keyword evidence="4" id="KW-1003">Cell membrane</keyword>
<dbReference type="Proteomes" id="UP001525379">
    <property type="component" value="Unassembled WGS sequence"/>
</dbReference>
<sequence>MTTPKAPSSPSERDAAILSDRRFVGHPIGLAFLFNTELWERFSYYGMRAILLYFIVDTIANGGLGLDQSLGEAIVTTYGASVYLLTVIGGWAADRVLGARRATLYGGVVIMAGHIFLALPLQQTAWLGLILVAFGTGFLKPNVSTLVSHLYSMKDARRDSAFAIFYMSVNIGSLLAPFVVSALRMVGGYHLGFLAAAVGMCLALITLVLGRKQLTSTVDEISNPLSPNDLKKLPIKLLGIVIACVAVFFIAAMLRGALSEGFTQEIILGGVVDAISLVSIALSIGYFVLMFRSKKVTASERSHLMAYVPLWIGATLFFMIFEQAAAKMATYADSRTNLDTGLFVINPELYQSVNPAGIVLLSPLMAVLWVKLAGKFPSTAQKFSIGVLLAGLSFVLLAITSDMFPGATSPWWILAVAFLIQTVGELCLSPVGLSATTRMAPRAFASQAMALWFLTSAVGQSLAAQFISGLEDHPDTVFYWILGGMTTVFAIALFAMSPWIRRHMADVELTDAIPTIENAEKKA</sequence>
<evidence type="ECO:0000256" key="3">
    <source>
        <dbReference type="ARBA" id="ARBA00022448"/>
    </source>
</evidence>
<gene>
    <name evidence="11" type="ORF">M3D15_04905</name>
</gene>
<feature type="transmembrane region" description="Helical" evidence="9">
    <location>
        <begin position="476"/>
        <end position="496"/>
    </location>
</feature>
<feature type="transmembrane region" description="Helical" evidence="9">
    <location>
        <begin position="163"/>
        <end position="183"/>
    </location>
</feature>
<comment type="similarity">
    <text evidence="2 8">Belongs to the major facilitator superfamily. Proton-dependent oligopeptide transporter (POT/PTR) (TC 2.A.17) family.</text>
</comment>
<evidence type="ECO:0000313" key="11">
    <source>
        <dbReference type="EMBL" id="MCT2042673.1"/>
    </source>
</evidence>
<feature type="transmembrane region" description="Helical" evidence="9">
    <location>
        <begin position="411"/>
        <end position="428"/>
    </location>
</feature>
<accession>A0ABT2HWH8</accession>
<dbReference type="NCBIfam" id="TIGR00924">
    <property type="entry name" value="yjdL_sub1_fam"/>
    <property type="match status" value="1"/>
</dbReference>
<evidence type="ECO:0000256" key="9">
    <source>
        <dbReference type="SAM" id="Phobius"/>
    </source>
</evidence>
<dbReference type="PANTHER" id="PTHR23517:SF15">
    <property type="entry name" value="PROTON-DEPENDENT OLIGOPEPTIDE FAMILY TRANSPORT PROTEIN"/>
    <property type="match status" value="1"/>
</dbReference>
<dbReference type="EMBL" id="JALXSQ010000014">
    <property type="protein sequence ID" value="MCT2042673.1"/>
    <property type="molecule type" value="Genomic_DNA"/>
</dbReference>
<dbReference type="RefSeq" id="WP_260104121.1">
    <property type="nucleotide sequence ID" value="NZ_JALXSQ010000014.1"/>
</dbReference>
<dbReference type="PROSITE" id="PS50850">
    <property type="entry name" value="MFS"/>
    <property type="match status" value="1"/>
</dbReference>
<name>A0ABT2HWH8_9MICO</name>
<dbReference type="InterPro" id="IPR036259">
    <property type="entry name" value="MFS_trans_sf"/>
</dbReference>
<evidence type="ECO:0000256" key="4">
    <source>
        <dbReference type="ARBA" id="ARBA00022475"/>
    </source>
</evidence>
<feature type="domain" description="Major facilitator superfamily (MFS) profile" evidence="10">
    <location>
        <begin position="1"/>
        <end position="215"/>
    </location>
</feature>
<evidence type="ECO:0000256" key="2">
    <source>
        <dbReference type="ARBA" id="ARBA00005982"/>
    </source>
</evidence>
<evidence type="ECO:0000256" key="5">
    <source>
        <dbReference type="ARBA" id="ARBA00022692"/>
    </source>
</evidence>